<reference evidence="2" key="1">
    <citation type="submission" date="2015-12" db="EMBL/GenBank/DDBJ databases">
        <title>De novo transcriptome assembly of four potential Pierce s Disease insect vectors from Arizona vineyards.</title>
        <authorList>
            <person name="Tassone E.E."/>
        </authorList>
    </citation>
    <scope>NUCLEOTIDE SEQUENCE</scope>
</reference>
<evidence type="ECO:0000313" key="2">
    <source>
        <dbReference type="EMBL" id="JAS17958.1"/>
    </source>
</evidence>
<dbReference type="EMBL" id="GEDC01019340">
    <property type="protein sequence ID" value="JAS17958.1"/>
    <property type="molecule type" value="Transcribed_RNA"/>
</dbReference>
<sequence>LNTIAVLSESVFKTVLGRNAFVDKSLFIKYIVNELSDANVLIIAPIGFGKTANLEMVKRFFEIVVDEHEKNIEYIKENGKLNKNMGKVCNFCKDYYLDICEENDIRYEHCGQYPVIHVDMDLTGGGTQLGILGKLRKAIHKTFQGHLYLLNRQILWLSETKRDADKFDKEIFLKYCDIQKYPTLNKHEIRDGLYFLSQVLYKYYGRNIIILIDNFDSYLSSAIFESCFEIEKTILFIKKTVHKLIDSSFVHRSLIFGDTRLSRIMVNKGVKSVALFEDEKLSDYFGLTQNDVNTLMLRSNVSTNLISIKKHFYGFKILNYDKKIYCSNSITSFVENEKKNKAYNGYKEYDPVRDLDEFFKRYKINEKIRRLLTGQNLELSTKRISNLKHILMLRDIFKYPSHFPDISSNIDLFFHLLCEYGYLNIIRKAKTHVEVTIPNAEIGFHLYWKLHTPSFYRKMYNINDGEEINLFGKALNHLNASRKSFEDILKCIKNVFNYNVKVPKDNGELKEIFHHAIHYYSDLKILDDGRFSGNNNKTQDLVIVRPDNVVIIFVPVLSPVTAFEALSRAARNQFCQHLQRNVHVGTTYKSDVFLLGLCLSADHCAGISYLINSLETNKAINLTCY</sequence>
<gene>
    <name evidence="2" type="ORF">g.45774</name>
</gene>
<protein>
    <recommendedName>
        <fullName evidence="1">AAA-ATPase-like domain-containing protein</fullName>
    </recommendedName>
</protein>
<proteinExistence type="predicted"/>
<dbReference type="PANTHER" id="PTHR34825">
    <property type="entry name" value="CONSERVED PROTEIN, WITH A WEAK D-GALACTARATE DEHYDRATASE/ALTRONATE HYDROLASE DOMAIN"/>
    <property type="match status" value="1"/>
</dbReference>
<evidence type="ECO:0000259" key="1">
    <source>
        <dbReference type="Pfam" id="PF09820"/>
    </source>
</evidence>
<dbReference type="PANTHER" id="PTHR34825:SF1">
    <property type="entry name" value="AAA-ATPASE-LIKE DOMAIN-CONTAINING PROTEIN"/>
    <property type="match status" value="1"/>
</dbReference>
<dbReference type="Pfam" id="PF09820">
    <property type="entry name" value="AAA-ATPase_like"/>
    <property type="match status" value="1"/>
</dbReference>
<name>A0A1B6CX21_9HEMI</name>
<organism evidence="2">
    <name type="scientific">Clastoptera arizonana</name>
    <name type="common">Arizona spittle bug</name>
    <dbReference type="NCBI Taxonomy" id="38151"/>
    <lineage>
        <taxon>Eukaryota</taxon>
        <taxon>Metazoa</taxon>
        <taxon>Ecdysozoa</taxon>
        <taxon>Arthropoda</taxon>
        <taxon>Hexapoda</taxon>
        <taxon>Insecta</taxon>
        <taxon>Pterygota</taxon>
        <taxon>Neoptera</taxon>
        <taxon>Paraneoptera</taxon>
        <taxon>Hemiptera</taxon>
        <taxon>Auchenorrhyncha</taxon>
        <taxon>Cercopoidea</taxon>
        <taxon>Clastopteridae</taxon>
        <taxon>Clastoptera</taxon>
    </lineage>
</organism>
<dbReference type="InterPro" id="IPR018631">
    <property type="entry name" value="AAA-ATPase-like_dom"/>
</dbReference>
<feature type="non-terminal residue" evidence="2">
    <location>
        <position position="1"/>
    </location>
</feature>
<dbReference type="AlphaFoldDB" id="A0A1B6CX21"/>
<accession>A0A1B6CX21</accession>
<feature type="domain" description="AAA-ATPase-like" evidence="1">
    <location>
        <begin position="19"/>
        <end position="239"/>
    </location>
</feature>